<dbReference type="InterPro" id="IPR001296">
    <property type="entry name" value="Glyco_trans_1"/>
</dbReference>
<keyword evidence="3" id="KW-0808">Transferase</keyword>
<dbReference type="SUPFAM" id="SSF53756">
    <property type="entry name" value="UDP-Glycosyltransferase/glycogen phosphorylase"/>
    <property type="match status" value="1"/>
</dbReference>
<sequence>MKKVVLSANTSWYLYNFRKNTINQIIDAGHKVYIVAPYDDYTVKLQELGCVCINLKISGRGMNPIMEAKTLLSFTFIYFKLKPDLIFNFTPKNNIYSAMAAYFLSSKVVNNIAGLGTAFIGNSLSEKFLSFLYKISQRRANVIFFQNNEDMKIFIDKKIACTEKCKIIPGSGVDLERFRYDCRNNDGVVKFILIARLIKEKGIPEYAKAAQTLKEKYGERVQFSLAGFIDENNPSAVSKDDIDYWHRNGVIHFLGKTDQIEKILKENDCVVLPSYYREGVPKSLLEAAAMGKIIVTTDNVGCRETIVDKKTGYLCKTKSTASLASALEKVLLMDHDERVKMGIAGREYIRKRFDEKIVINEYLHCLNM</sequence>
<dbReference type="Pfam" id="PF13477">
    <property type="entry name" value="Glyco_trans_4_2"/>
    <property type="match status" value="1"/>
</dbReference>
<name>A0A6B9XYQ7_ENTCL</name>
<evidence type="ECO:0000259" key="1">
    <source>
        <dbReference type="Pfam" id="PF00534"/>
    </source>
</evidence>
<proteinExistence type="predicted"/>
<dbReference type="GO" id="GO:1901135">
    <property type="term" value="P:carbohydrate derivative metabolic process"/>
    <property type="evidence" value="ECO:0007669"/>
    <property type="project" value="UniProtKB-ARBA"/>
</dbReference>
<feature type="domain" description="Glycosyl transferase family 1" evidence="1">
    <location>
        <begin position="185"/>
        <end position="347"/>
    </location>
</feature>
<feature type="domain" description="Glycosyltransferase subfamily 4-like N-terminal" evidence="2">
    <location>
        <begin position="3"/>
        <end position="147"/>
    </location>
</feature>
<dbReference type="InterPro" id="IPR028098">
    <property type="entry name" value="Glyco_trans_4-like_N"/>
</dbReference>
<dbReference type="GO" id="GO:0016757">
    <property type="term" value="F:glycosyltransferase activity"/>
    <property type="evidence" value="ECO:0007669"/>
    <property type="project" value="InterPro"/>
</dbReference>
<accession>A0A6B9XYQ7</accession>
<dbReference type="PANTHER" id="PTHR12526:SF638">
    <property type="entry name" value="SPORE COAT PROTEIN SA"/>
    <property type="match status" value="1"/>
</dbReference>
<protein>
    <submittedName>
        <fullName evidence="3">Alpha-1,3-N-acetylgalactosaminyltransferase</fullName>
    </submittedName>
</protein>
<dbReference type="Pfam" id="PF00534">
    <property type="entry name" value="Glycos_transf_1"/>
    <property type="match status" value="1"/>
</dbReference>
<dbReference type="EMBL" id="MK595729">
    <property type="protein sequence ID" value="QHR93267.1"/>
    <property type="molecule type" value="Genomic_DNA"/>
</dbReference>
<dbReference type="PANTHER" id="PTHR12526">
    <property type="entry name" value="GLYCOSYLTRANSFERASE"/>
    <property type="match status" value="1"/>
</dbReference>
<evidence type="ECO:0000313" key="3">
    <source>
        <dbReference type="EMBL" id="QHR93267.1"/>
    </source>
</evidence>
<reference evidence="3" key="1">
    <citation type="submission" date="2019-03" db="EMBL/GenBank/DDBJ databases">
        <title>Genetic characterization of the O-antigen and development of a molecular serotyping scheme for Enterobacter cloacae.</title>
        <authorList>
            <person name="Li Y."/>
            <person name="Huang J."/>
            <person name="Wang X."/>
            <person name="Xu C."/>
            <person name="Han T."/>
            <person name="Guo X."/>
        </authorList>
    </citation>
    <scope>NUCLEOTIDE SEQUENCE</scope>
    <source>
        <strain evidence="3">NCTC 11586</strain>
    </source>
</reference>
<evidence type="ECO:0000259" key="2">
    <source>
        <dbReference type="Pfam" id="PF13477"/>
    </source>
</evidence>
<dbReference type="Gene3D" id="3.40.50.2000">
    <property type="entry name" value="Glycogen Phosphorylase B"/>
    <property type="match status" value="2"/>
</dbReference>
<dbReference type="CDD" id="cd03808">
    <property type="entry name" value="GT4_CapM-like"/>
    <property type="match status" value="1"/>
</dbReference>
<organism evidence="3">
    <name type="scientific">Enterobacter cloacae</name>
    <dbReference type="NCBI Taxonomy" id="550"/>
    <lineage>
        <taxon>Bacteria</taxon>
        <taxon>Pseudomonadati</taxon>
        <taxon>Pseudomonadota</taxon>
        <taxon>Gammaproteobacteria</taxon>
        <taxon>Enterobacterales</taxon>
        <taxon>Enterobacteriaceae</taxon>
        <taxon>Enterobacter</taxon>
        <taxon>Enterobacter cloacae complex</taxon>
    </lineage>
</organism>
<dbReference type="AlphaFoldDB" id="A0A6B9XYQ7"/>